<accession>A0A1Y2ASW0</accession>
<keyword evidence="4" id="KW-1185">Reference proteome</keyword>
<evidence type="ECO:0000313" key="3">
    <source>
        <dbReference type="EMBL" id="ORY25025.1"/>
    </source>
</evidence>
<sequence>MWDATEVFPVGIGETEGIDVFRIEDLGLAMVDSDDYGAFSTGDCYVILNTYWEDRELKHKIFQWIGKMAEKDKLFCSAIYSVMLKGLINETSNISREVEGEESDDLKYMFGSEIRYLDYYESAESRLTAPYEYQYPLKMYRIYSNGKIHLVKSSHLMFDSNCVMLVDAGLELYQWNGKNSSLKNKVFCSILLHRINSNDRNNKAKIKVYEEFEEESHFWELFDEKRTEENADEFANIIKEDEKTTKFLEMAKQPLKLYKIPDIESLDDVDCEDYLEDEGYFLDKNLLKSDYCYVMDCGVEILLWAGNNADENSNYIVQEFVVKLIQNKIRPNWVGLNKFYENSESEMFAIRFYNWGVPKNPDFSKPILPG</sequence>
<dbReference type="SUPFAM" id="SSF55753">
    <property type="entry name" value="Actin depolymerizing proteins"/>
    <property type="match status" value="3"/>
</dbReference>
<dbReference type="InterPro" id="IPR029006">
    <property type="entry name" value="ADF-H/Gelsolin-like_dom_sf"/>
</dbReference>
<dbReference type="InterPro" id="IPR007123">
    <property type="entry name" value="Gelsolin-like_dom"/>
</dbReference>
<dbReference type="PANTHER" id="PTHR11977:SF51">
    <property type="entry name" value="PROTEIN FLIGHTLESS-1 HOMOLOG"/>
    <property type="match status" value="1"/>
</dbReference>
<dbReference type="PANTHER" id="PTHR11977">
    <property type="entry name" value="VILLIN"/>
    <property type="match status" value="1"/>
</dbReference>
<comment type="caution">
    <text evidence="3">The sequence shown here is derived from an EMBL/GenBank/DDBJ whole genome shotgun (WGS) entry which is preliminary data.</text>
</comment>
<feature type="domain" description="Gelsolin-like" evidence="2">
    <location>
        <begin position="35"/>
        <end position="104"/>
    </location>
</feature>
<dbReference type="STRING" id="1754190.A0A1Y2ASW0"/>
<reference evidence="3 4" key="1">
    <citation type="submission" date="2016-08" db="EMBL/GenBank/DDBJ databases">
        <title>A Parts List for Fungal Cellulosomes Revealed by Comparative Genomics.</title>
        <authorList>
            <consortium name="DOE Joint Genome Institute"/>
            <person name="Haitjema C.H."/>
            <person name="Gilmore S.P."/>
            <person name="Henske J.K."/>
            <person name="Solomon K.V."/>
            <person name="De Groot R."/>
            <person name="Kuo A."/>
            <person name="Mondo S.J."/>
            <person name="Salamov A.A."/>
            <person name="Labutti K."/>
            <person name="Zhao Z."/>
            <person name="Chiniquy J."/>
            <person name="Barry K."/>
            <person name="Brewer H.M."/>
            <person name="Purvine S.O."/>
            <person name="Wright A.T."/>
            <person name="Boxma B."/>
            <person name="Van Alen T."/>
            <person name="Hackstein J.H."/>
            <person name="Baker S.E."/>
            <person name="Grigoriev I.V."/>
            <person name="O'Malley M.A."/>
        </authorList>
    </citation>
    <scope>NUCLEOTIDE SEQUENCE [LARGE SCALE GENOMIC DNA]</scope>
    <source>
        <strain evidence="3 4">G1</strain>
    </source>
</reference>
<protein>
    <submittedName>
        <fullName evidence="3">Actin depolymerizing protein</fullName>
    </submittedName>
</protein>
<dbReference type="GO" id="GO:0051015">
    <property type="term" value="F:actin filament binding"/>
    <property type="evidence" value="ECO:0007669"/>
    <property type="project" value="InterPro"/>
</dbReference>
<dbReference type="Proteomes" id="UP000193920">
    <property type="component" value="Unassembled WGS sequence"/>
</dbReference>
<dbReference type="EMBL" id="MCOG01000216">
    <property type="protein sequence ID" value="ORY25025.1"/>
    <property type="molecule type" value="Genomic_DNA"/>
</dbReference>
<organism evidence="3 4">
    <name type="scientific">Neocallimastix californiae</name>
    <dbReference type="NCBI Taxonomy" id="1754190"/>
    <lineage>
        <taxon>Eukaryota</taxon>
        <taxon>Fungi</taxon>
        <taxon>Fungi incertae sedis</taxon>
        <taxon>Chytridiomycota</taxon>
        <taxon>Chytridiomycota incertae sedis</taxon>
        <taxon>Neocallimastigomycetes</taxon>
        <taxon>Neocallimastigales</taxon>
        <taxon>Neocallimastigaceae</taxon>
        <taxon>Neocallimastix</taxon>
    </lineage>
</organism>
<name>A0A1Y2ASW0_9FUNG</name>
<dbReference type="InterPro" id="IPR007122">
    <property type="entry name" value="Villin/Gelsolin"/>
</dbReference>
<gene>
    <name evidence="3" type="ORF">LY90DRAFT_428141</name>
</gene>
<dbReference type="AlphaFoldDB" id="A0A1Y2ASW0"/>
<evidence type="ECO:0000256" key="1">
    <source>
        <dbReference type="ARBA" id="ARBA00022737"/>
    </source>
</evidence>
<evidence type="ECO:0000313" key="4">
    <source>
        <dbReference type="Proteomes" id="UP000193920"/>
    </source>
</evidence>
<dbReference type="Pfam" id="PF00626">
    <property type="entry name" value="Gelsolin"/>
    <property type="match status" value="2"/>
</dbReference>
<proteinExistence type="predicted"/>
<evidence type="ECO:0000259" key="2">
    <source>
        <dbReference type="Pfam" id="PF00626"/>
    </source>
</evidence>
<keyword evidence="1" id="KW-0677">Repeat</keyword>
<dbReference type="Gene3D" id="3.40.20.10">
    <property type="entry name" value="Severin"/>
    <property type="match status" value="3"/>
</dbReference>
<dbReference type="SMART" id="SM00262">
    <property type="entry name" value="GEL"/>
    <property type="match status" value="3"/>
</dbReference>
<dbReference type="PRINTS" id="PR00597">
    <property type="entry name" value="GELSOLIN"/>
</dbReference>
<feature type="domain" description="Gelsolin-like" evidence="2">
    <location>
        <begin position="151"/>
        <end position="219"/>
    </location>
</feature>
<dbReference type="OrthoDB" id="6375767at2759"/>